<name>A0A8T2NXW3_9TELE</name>
<dbReference type="Pfam" id="PF15259">
    <property type="entry name" value="GTSE1_N"/>
    <property type="match status" value="1"/>
</dbReference>
<keyword evidence="8" id="KW-1185">Reference proteome</keyword>
<feature type="compositionally biased region" description="Basic and acidic residues" evidence="5">
    <location>
        <begin position="103"/>
        <end position="114"/>
    </location>
</feature>
<sequence length="803" mass="85063">MASQTEHDFVSLAEEKFDFDLPLSPASEKGSEEEEDEVFLGPVGHKEKCISVGIENGIKEVSSASSGPLLSLELGSWSPLTGDKFDQIIQEANLLAQEIEKNVGDQPVTREDSKTAAQDKQAECFVEDSSSKLSALSQQPGPLVSPIKRETFCIQDSPMKQLPPAIQQRILKAGGLPSPGRSAAQKSARNPSSLKSTQSSVQPRAALRGKATLSCGRGLLPSRPSVPGVTQPSAAKSRLAPPDKGRERQKHSPLGRTLSSAGSSEDLLSDTASVASDISDSSFNTSLPGRRGLPAPSKAGLRAPPAMKAPPLQGRRVVDRRTNTSSSSSSVSSLNSSLSISPLGKGKFNTSLSSVTQSGTKSRGPSSMSRLSNSVAASTKSRAPSVPSAAPEPVRAGKQLSSAQGKKPIEPWARLGKSTPIKRPDPGPSNHTPAKRPTQRAVSVPSIPAASAAKTSGATKSSNPKPKAFVAPTPTNQVKGPRRSEVPSPDLSRIMKPKRFASASSMESLHQKAGVPAPEAHQTPTISGKSGLLRRSSALPTPVNRRISGIPMMTPKGVKMGQNTEKSDLPASARKISQGSPIQVKVIQRPSTSDPKTGSREEPSGPAMVQPCSLVFSLEDESEGTPMSVLLPSTPELTPQHAAEHPAEHSLQDQNTSESSTGDLNTPETSTEDHTTPEISTDNRTTPEVTENLISPEFSTEKENSVEPSTEKRGLPSSEEPQNQESKTPENKEILLVDAPAPVLKSEERLLIDLSNTPDLMRSMPLKPTGDQLIDLSSPLITWSPIDKKENIPDSPPLINLSF</sequence>
<evidence type="ECO:0000256" key="2">
    <source>
        <dbReference type="ARBA" id="ARBA00022490"/>
    </source>
</evidence>
<evidence type="ECO:0000259" key="6">
    <source>
        <dbReference type="Pfam" id="PF15259"/>
    </source>
</evidence>
<feature type="compositionally biased region" description="Low complexity" evidence="5">
    <location>
        <begin position="441"/>
        <end position="462"/>
    </location>
</feature>
<feature type="compositionally biased region" description="Basic and acidic residues" evidence="5">
    <location>
        <begin position="642"/>
        <end position="651"/>
    </location>
</feature>
<feature type="compositionally biased region" description="Basic and acidic residues" evidence="5">
    <location>
        <begin position="699"/>
        <end position="714"/>
    </location>
</feature>
<reference evidence="7" key="1">
    <citation type="thesis" date="2021" institute="BYU ScholarsArchive" country="Provo, UT, USA">
        <title>Applications of and Algorithms for Genome Assembly and Genomic Analyses with an Emphasis on Marine Teleosts.</title>
        <authorList>
            <person name="Pickett B.D."/>
        </authorList>
    </citation>
    <scope>NUCLEOTIDE SEQUENCE</scope>
    <source>
        <strain evidence="7">HI-2016</strain>
    </source>
</reference>
<keyword evidence="4" id="KW-0206">Cytoskeleton</keyword>
<dbReference type="OrthoDB" id="10072587at2759"/>
<dbReference type="InterPro" id="IPR026657">
    <property type="entry name" value="DDA3/GTSE-1"/>
</dbReference>
<evidence type="ECO:0000313" key="8">
    <source>
        <dbReference type="Proteomes" id="UP000824540"/>
    </source>
</evidence>
<feature type="region of interest" description="Disordered" evidence="5">
    <location>
        <begin position="103"/>
        <end position="733"/>
    </location>
</feature>
<dbReference type="EMBL" id="JAFBMS010000029">
    <property type="protein sequence ID" value="KAG9342342.1"/>
    <property type="molecule type" value="Genomic_DNA"/>
</dbReference>
<feature type="compositionally biased region" description="Low complexity" evidence="5">
    <location>
        <begin position="325"/>
        <end position="341"/>
    </location>
</feature>
<evidence type="ECO:0000313" key="7">
    <source>
        <dbReference type="EMBL" id="KAG9342342.1"/>
    </source>
</evidence>
<comment type="caution">
    <text evidence="7">The sequence shown here is derived from an EMBL/GenBank/DDBJ whole genome shotgun (WGS) entry which is preliminary data.</text>
</comment>
<feature type="compositionally biased region" description="Polar residues" evidence="5">
    <location>
        <begin position="184"/>
        <end position="202"/>
    </location>
</feature>
<dbReference type="PANTHER" id="PTHR21584:SF10">
    <property type="entry name" value="G2 AND S PHASE-EXPRESSED PROTEIN 1"/>
    <property type="match status" value="1"/>
</dbReference>
<evidence type="ECO:0000256" key="1">
    <source>
        <dbReference type="ARBA" id="ARBA00004245"/>
    </source>
</evidence>
<keyword evidence="3" id="KW-0597">Phosphoprotein</keyword>
<gene>
    <name evidence="7" type="ORF">JZ751_016844</name>
</gene>
<feature type="compositionally biased region" description="Polar residues" evidence="5">
    <location>
        <begin position="652"/>
        <end position="669"/>
    </location>
</feature>
<evidence type="ECO:0000256" key="3">
    <source>
        <dbReference type="ARBA" id="ARBA00022553"/>
    </source>
</evidence>
<feature type="compositionally biased region" description="Polar residues" evidence="5">
    <location>
        <begin position="348"/>
        <end position="380"/>
    </location>
</feature>
<dbReference type="GO" id="GO:0008017">
    <property type="term" value="F:microtubule binding"/>
    <property type="evidence" value="ECO:0007669"/>
    <property type="project" value="TreeGrafter"/>
</dbReference>
<dbReference type="PANTHER" id="PTHR21584">
    <property type="entry name" value="DIFFERENTIAL DISPLAY AND ACTIVATED BY P53 DDA3 /G2 S PHASE EXPRESSED 1"/>
    <property type="match status" value="1"/>
</dbReference>
<dbReference type="AlphaFoldDB" id="A0A8T2NXW3"/>
<dbReference type="GO" id="GO:0015630">
    <property type="term" value="C:microtubule cytoskeleton"/>
    <property type="evidence" value="ECO:0007669"/>
    <property type="project" value="TreeGrafter"/>
</dbReference>
<feature type="compositionally biased region" description="Polar residues" evidence="5">
    <location>
        <begin position="270"/>
        <end position="287"/>
    </location>
</feature>
<dbReference type="InterPro" id="IPR032768">
    <property type="entry name" value="GTSE1_N"/>
</dbReference>
<evidence type="ECO:0000256" key="5">
    <source>
        <dbReference type="SAM" id="MobiDB-lite"/>
    </source>
</evidence>
<evidence type="ECO:0000256" key="4">
    <source>
        <dbReference type="ARBA" id="ARBA00023212"/>
    </source>
</evidence>
<feature type="domain" description="G2 and S phase-expressed protein 1 N-terminal" evidence="6">
    <location>
        <begin position="11"/>
        <end position="157"/>
    </location>
</feature>
<feature type="compositionally biased region" description="Low complexity" evidence="5">
    <location>
        <begin position="381"/>
        <end position="396"/>
    </location>
</feature>
<feature type="compositionally biased region" description="Polar residues" evidence="5">
    <location>
        <begin position="131"/>
        <end position="140"/>
    </location>
</feature>
<accession>A0A8T2NXW3</accession>
<protein>
    <recommendedName>
        <fullName evidence="6">G2 and S phase-expressed protein 1 N-terminal domain-containing protein</fullName>
    </recommendedName>
</protein>
<dbReference type="Proteomes" id="UP000824540">
    <property type="component" value="Unassembled WGS sequence"/>
</dbReference>
<organism evidence="7 8">
    <name type="scientific">Albula glossodonta</name>
    <name type="common">roundjaw bonefish</name>
    <dbReference type="NCBI Taxonomy" id="121402"/>
    <lineage>
        <taxon>Eukaryota</taxon>
        <taxon>Metazoa</taxon>
        <taxon>Chordata</taxon>
        <taxon>Craniata</taxon>
        <taxon>Vertebrata</taxon>
        <taxon>Euteleostomi</taxon>
        <taxon>Actinopterygii</taxon>
        <taxon>Neopterygii</taxon>
        <taxon>Teleostei</taxon>
        <taxon>Albuliformes</taxon>
        <taxon>Albulidae</taxon>
        <taxon>Albula</taxon>
    </lineage>
</organism>
<comment type="subcellular location">
    <subcellularLocation>
        <location evidence="1">Cytoplasm</location>
        <location evidence="1">Cytoskeleton</location>
    </subcellularLocation>
</comment>
<keyword evidence="2" id="KW-0963">Cytoplasm</keyword>
<proteinExistence type="predicted"/>
<feature type="region of interest" description="Disordered" evidence="5">
    <location>
        <begin position="21"/>
        <end position="42"/>
    </location>
</feature>
<feature type="compositionally biased region" description="Polar residues" evidence="5">
    <location>
        <begin position="677"/>
        <end position="693"/>
    </location>
</feature>